<dbReference type="GO" id="GO:0006508">
    <property type="term" value="P:proteolysis"/>
    <property type="evidence" value="ECO:0007669"/>
    <property type="project" value="UniProtKB-KW"/>
</dbReference>
<feature type="signal peptide" evidence="1">
    <location>
        <begin position="1"/>
        <end position="37"/>
    </location>
</feature>
<proteinExistence type="predicted"/>
<evidence type="ECO:0000313" key="4">
    <source>
        <dbReference type="Proteomes" id="UP000187181"/>
    </source>
</evidence>
<dbReference type="OrthoDB" id="9812068at2"/>
<keyword evidence="1" id="KW-0732">Signal</keyword>
<evidence type="ECO:0000256" key="1">
    <source>
        <dbReference type="SAM" id="SignalP"/>
    </source>
</evidence>
<dbReference type="EMBL" id="FTPP01000001">
    <property type="protein sequence ID" value="SIT77035.1"/>
    <property type="molecule type" value="Genomic_DNA"/>
</dbReference>
<accession>A0A1R3WGJ4</accession>
<reference evidence="4" key="1">
    <citation type="submission" date="2017-01" db="EMBL/GenBank/DDBJ databases">
        <authorList>
            <person name="Varghese N."/>
            <person name="Submissions S."/>
        </authorList>
    </citation>
    <scope>NUCLEOTIDE SEQUENCE [LARGE SCALE GENOMIC DNA]</scope>
    <source>
        <strain evidence="4">LP100</strain>
    </source>
</reference>
<dbReference type="InterPro" id="IPR029045">
    <property type="entry name" value="ClpP/crotonase-like_dom_sf"/>
</dbReference>
<sequence>MSRTIHRTRNRYPFQAAMQKLLFIFCILAGLASPSSAQVQQSIPDKALLAEDLEKLLTDLSERYIYLKDKKTDLACIREKYIPSLDTIRTATGQVLFFEYLLYEFYDSHLILNTNRKASYRLYAPLYANTRQNKTVITQVWQTQISNLHHNIIGAEVLKFNGRPFGQMIDAFPTVCHDKSDEEIRNWIGNKILSGRYDQPRNLELKLTDGRIIELNLDDLQIRKDTTFLTSYHKQNVGVIRLNNSLGNGNLIREFDKALDALMHTKGLLIDLRNTVDGGDSYIARAIMGRFVQQEAPYQKHWTVEAYADLPPVVRTWVEYVAPRGKTYTKPVVILVDRWTGSMGEGLAIGFEGMGRAVTVGTEMERLAGAMQGFSFKNQKFGYRLSTEKLFHINGTPREKYIPTHLFVPKSINQDEILVKGFELVKRSK</sequence>
<dbReference type="Pfam" id="PF03572">
    <property type="entry name" value="Peptidase_S41"/>
    <property type="match status" value="1"/>
</dbReference>
<protein>
    <submittedName>
        <fullName evidence="3">Carboxyl-terminal processing protease</fullName>
    </submittedName>
</protein>
<dbReference type="AlphaFoldDB" id="A0A1R3WGJ4"/>
<evidence type="ECO:0000259" key="2">
    <source>
        <dbReference type="SMART" id="SM00245"/>
    </source>
</evidence>
<dbReference type="PANTHER" id="PTHR11261">
    <property type="entry name" value="INTERPHOTORECEPTOR RETINOID-BINDING PROTEIN"/>
    <property type="match status" value="1"/>
</dbReference>
<gene>
    <name evidence="3" type="ORF">SAMN05444128_0429</name>
</gene>
<dbReference type="SUPFAM" id="SSF52096">
    <property type="entry name" value="ClpP/crotonase"/>
    <property type="match status" value="1"/>
</dbReference>
<dbReference type="GO" id="GO:0008236">
    <property type="term" value="F:serine-type peptidase activity"/>
    <property type="evidence" value="ECO:0007669"/>
    <property type="project" value="InterPro"/>
</dbReference>
<keyword evidence="4" id="KW-1185">Reference proteome</keyword>
<dbReference type="Proteomes" id="UP000187181">
    <property type="component" value="Unassembled WGS sequence"/>
</dbReference>
<name>A0A1R3WGJ4_9BACT</name>
<feature type="chain" id="PRO_5011983439" evidence="1">
    <location>
        <begin position="38"/>
        <end position="429"/>
    </location>
</feature>
<dbReference type="InterPro" id="IPR005151">
    <property type="entry name" value="Tail-specific_protease"/>
</dbReference>
<keyword evidence="3" id="KW-0378">Hydrolase</keyword>
<dbReference type="PANTHER" id="PTHR11261:SF3">
    <property type="entry name" value="RETINOL-BINDING PROTEIN 3"/>
    <property type="match status" value="1"/>
</dbReference>
<dbReference type="Gene3D" id="3.90.226.10">
    <property type="entry name" value="2-enoyl-CoA Hydratase, Chain A, domain 1"/>
    <property type="match status" value="1"/>
</dbReference>
<dbReference type="SMART" id="SM00245">
    <property type="entry name" value="TSPc"/>
    <property type="match status" value="1"/>
</dbReference>
<organism evidence="3 4">
    <name type="scientific">Pontibacter indicus</name>
    <dbReference type="NCBI Taxonomy" id="1317125"/>
    <lineage>
        <taxon>Bacteria</taxon>
        <taxon>Pseudomonadati</taxon>
        <taxon>Bacteroidota</taxon>
        <taxon>Cytophagia</taxon>
        <taxon>Cytophagales</taxon>
        <taxon>Hymenobacteraceae</taxon>
        <taxon>Pontibacter</taxon>
    </lineage>
</organism>
<evidence type="ECO:0000313" key="3">
    <source>
        <dbReference type="EMBL" id="SIT77035.1"/>
    </source>
</evidence>
<feature type="domain" description="Tail specific protease" evidence="2">
    <location>
        <begin position="200"/>
        <end position="409"/>
    </location>
</feature>
<dbReference type="STRING" id="1317125.SAMN05444128_0429"/>
<keyword evidence="3" id="KW-0645">Protease</keyword>
<dbReference type="Gene3D" id="3.30.750.44">
    <property type="match status" value="1"/>
</dbReference>